<dbReference type="PROSITE" id="PS50878">
    <property type="entry name" value="RT_POL"/>
    <property type="match status" value="1"/>
</dbReference>
<reference evidence="6" key="2">
    <citation type="submission" date="2025-09" db="UniProtKB">
        <authorList>
            <consortium name="Ensembl"/>
        </authorList>
    </citation>
    <scope>IDENTIFICATION</scope>
</reference>
<dbReference type="AlphaFoldDB" id="A0A8D0BUQ0"/>
<name>A0A8D0BUQ0_SALMN</name>
<evidence type="ECO:0000256" key="1">
    <source>
        <dbReference type="ARBA" id="ARBA00010879"/>
    </source>
</evidence>
<proteinExistence type="inferred from homology"/>
<dbReference type="Proteomes" id="UP000694421">
    <property type="component" value="Unplaced"/>
</dbReference>
<dbReference type="PANTHER" id="PTHR33064:SF38">
    <property type="entry name" value="LRRGT00076-LIKE"/>
    <property type="match status" value="1"/>
</dbReference>
<organism evidence="6 7">
    <name type="scientific">Salvator merianae</name>
    <name type="common">Argentine black and white tegu</name>
    <name type="synonym">Tupinambis merianae</name>
    <dbReference type="NCBI Taxonomy" id="96440"/>
    <lineage>
        <taxon>Eukaryota</taxon>
        <taxon>Metazoa</taxon>
        <taxon>Chordata</taxon>
        <taxon>Craniata</taxon>
        <taxon>Vertebrata</taxon>
        <taxon>Euteleostomi</taxon>
        <taxon>Lepidosauria</taxon>
        <taxon>Squamata</taxon>
        <taxon>Bifurcata</taxon>
        <taxon>Unidentata</taxon>
        <taxon>Episquamata</taxon>
        <taxon>Laterata</taxon>
        <taxon>Teiioidea</taxon>
        <taxon>Teiidae</taxon>
        <taxon>Salvator</taxon>
    </lineage>
</organism>
<dbReference type="OMA" id="PAREEWW"/>
<dbReference type="PANTHER" id="PTHR33064">
    <property type="entry name" value="POL PROTEIN"/>
    <property type="match status" value="1"/>
</dbReference>
<dbReference type="Pfam" id="PF00077">
    <property type="entry name" value="RVP"/>
    <property type="match status" value="1"/>
</dbReference>
<dbReference type="GeneTree" id="ENSGT00940000163417"/>
<evidence type="ECO:0000256" key="2">
    <source>
        <dbReference type="ARBA" id="ARBA00012180"/>
    </source>
</evidence>
<dbReference type="InterPro" id="IPR001995">
    <property type="entry name" value="Peptidase_A2_cat"/>
</dbReference>
<feature type="domain" description="Reverse transcriptase" evidence="5">
    <location>
        <begin position="195"/>
        <end position="384"/>
    </location>
</feature>
<protein>
    <recommendedName>
        <fullName evidence="2">ribonuclease H</fullName>
        <ecNumber evidence="2">3.1.26.4</ecNumber>
    </recommendedName>
</protein>
<evidence type="ECO:0000259" key="5">
    <source>
        <dbReference type="PROSITE" id="PS50878"/>
    </source>
</evidence>
<evidence type="ECO:0000313" key="7">
    <source>
        <dbReference type="Proteomes" id="UP000694421"/>
    </source>
</evidence>
<reference evidence="6" key="1">
    <citation type="submission" date="2025-08" db="UniProtKB">
        <authorList>
            <consortium name="Ensembl"/>
        </authorList>
    </citation>
    <scope>IDENTIFICATION</scope>
</reference>
<dbReference type="InterPro" id="IPR043128">
    <property type="entry name" value="Rev_trsase/Diguanyl_cyclase"/>
</dbReference>
<dbReference type="EC" id="3.1.26.4" evidence="2"/>
<accession>A0A8D0BUQ0</accession>
<dbReference type="Ensembl" id="ENSSMRT00000014747.1">
    <property type="protein sequence ID" value="ENSSMRP00000012648.1"/>
    <property type="gene ID" value="ENSSMRG00000009875.1"/>
</dbReference>
<dbReference type="Gene3D" id="3.10.10.10">
    <property type="entry name" value="HIV Type 1 Reverse Transcriptase, subunit A, domain 1"/>
    <property type="match status" value="1"/>
</dbReference>
<dbReference type="InterPro" id="IPR051320">
    <property type="entry name" value="Viral_Replic_Matur_Polypro"/>
</dbReference>
<dbReference type="GO" id="GO:0004523">
    <property type="term" value="F:RNA-DNA hybrid ribonuclease activity"/>
    <property type="evidence" value="ECO:0007669"/>
    <property type="project" value="UniProtKB-EC"/>
</dbReference>
<keyword evidence="3" id="KW-0378">Hydrolase</keyword>
<dbReference type="GO" id="GO:0006508">
    <property type="term" value="P:proteolysis"/>
    <property type="evidence" value="ECO:0007669"/>
    <property type="project" value="InterPro"/>
</dbReference>
<keyword evidence="7" id="KW-1185">Reference proteome</keyword>
<dbReference type="Gene3D" id="2.40.70.10">
    <property type="entry name" value="Acid Proteases"/>
    <property type="match status" value="1"/>
</dbReference>
<evidence type="ECO:0000256" key="3">
    <source>
        <dbReference type="ARBA" id="ARBA00022801"/>
    </source>
</evidence>
<dbReference type="GO" id="GO:0004190">
    <property type="term" value="F:aspartic-type endopeptidase activity"/>
    <property type="evidence" value="ECO:0007669"/>
    <property type="project" value="InterPro"/>
</dbReference>
<feature type="domain" description="Peptidase A2" evidence="4">
    <location>
        <begin position="10"/>
        <end position="81"/>
    </location>
</feature>
<dbReference type="InterPro" id="IPR018061">
    <property type="entry name" value="Retropepsins"/>
</dbReference>
<evidence type="ECO:0000259" key="4">
    <source>
        <dbReference type="PROSITE" id="PS50175"/>
    </source>
</evidence>
<dbReference type="InterPro" id="IPR043502">
    <property type="entry name" value="DNA/RNA_pol_sf"/>
</dbReference>
<comment type="similarity">
    <text evidence="1">Belongs to the beta type-B retroviral polymerase family. HERV class-II K(HML-2) pol subfamily.</text>
</comment>
<dbReference type="InterPro" id="IPR021109">
    <property type="entry name" value="Peptidase_aspartic_dom_sf"/>
</dbReference>
<dbReference type="PROSITE" id="PS50175">
    <property type="entry name" value="ASP_PROT_RETROV"/>
    <property type="match status" value="1"/>
</dbReference>
<dbReference type="Gene3D" id="3.30.70.270">
    <property type="match status" value="1"/>
</dbReference>
<sequence length="419" mass="47070">EQDGGKGVDTLRLLDTRAQLSVINSKIAPSLPDAVSIIGATGRVSLRPKLAQRELLIGGKMVMHFFVYVPECPVPLIGRDLLHKLQASIAYKPDGNTDVTFGTQPVRIGLAFPAREEWWLYQTYPLCTDEERKLRLRDSFGTPLVWAEDNPPGLARRAPPQVVQLKPSARVVNIKQYPIPMDARQSIQKHLTRLLEAGILVEVSSAWNTPLLPVKKPGTEDYRPVQDLWGVKDQVETIQPTVANPYVLLSLIPGAAAYFSVLDLKDAFFCVPLAKVSQPYFAFTWEEPQTGAKIHYTWCRLPQGFKNSPTMFGNQLRKDLREFQVQEGQVLQYVDDLLVPAETAEDCYMKTKRLLQHLEELGYRMSYKKAQLCQQEVMYLGFQIRQGDSARSANGYAAVCGGENPYCVVDPCSWFPGGR</sequence>
<dbReference type="Pfam" id="PF00078">
    <property type="entry name" value="RVT_1"/>
    <property type="match status" value="1"/>
</dbReference>
<evidence type="ECO:0000313" key="6">
    <source>
        <dbReference type="Ensembl" id="ENSSMRP00000012648.1"/>
    </source>
</evidence>
<dbReference type="SUPFAM" id="SSF50630">
    <property type="entry name" value="Acid proteases"/>
    <property type="match status" value="1"/>
</dbReference>
<dbReference type="SUPFAM" id="SSF56672">
    <property type="entry name" value="DNA/RNA polymerases"/>
    <property type="match status" value="1"/>
</dbReference>
<dbReference type="InterPro" id="IPR000477">
    <property type="entry name" value="RT_dom"/>
</dbReference>